<organism evidence="1 2">
    <name type="scientific">Protopolystoma xenopodis</name>
    <dbReference type="NCBI Taxonomy" id="117903"/>
    <lineage>
        <taxon>Eukaryota</taxon>
        <taxon>Metazoa</taxon>
        <taxon>Spiralia</taxon>
        <taxon>Lophotrochozoa</taxon>
        <taxon>Platyhelminthes</taxon>
        <taxon>Monogenea</taxon>
        <taxon>Polyopisthocotylea</taxon>
        <taxon>Polystomatidea</taxon>
        <taxon>Polystomatidae</taxon>
        <taxon>Protopolystoma</taxon>
    </lineage>
</organism>
<reference evidence="1" key="1">
    <citation type="submission" date="2018-11" db="EMBL/GenBank/DDBJ databases">
        <authorList>
            <consortium name="Pathogen Informatics"/>
        </authorList>
    </citation>
    <scope>NUCLEOTIDE SEQUENCE</scope>
</reference>
<dbReference type="AlphaFoldDB" id="A0A3S5BBZ5"/>
<accession>A0A3S5BBZ5</accession>
<proteinExistence type="predicted"/>
<keyword evidence="2" id="KW-1185">Reference proteome</keyword>
<comment type="caution">
    <text evidence="1">The sequence shown here is derived from an EMBL/GenBank/DDBJ whole genome shotgun (WGS) entry which is preliminary data.</text>
</comment>
<evidence type="ECO:0000313" key="2">
    <source>
        <dbReference type="Proteomes" id="UP000784294"/>
    </source>
</evidence>
<protein>
    <submittedName>
        <fullName evidence="1">Uncharacterized protein</fullName>
    </submittedName>
</protein>
<dbReference type="EMBL" id="CAAALY010274407">
    <property type="protein sequence ID" value="VEL42438.1"/>
    <property type="molecule type" value="Genomic_DNA"/>
</dbReference>
<dbReference type="Proteomes" id="UP000784294">
    <property type="component" value="Unassembled WGS sequence"/>
</dbReference>
<sequence length="84" mass="9476">MGKAYHDMTSSGDVSVFPPGIAKHANSWDLRRDEMKVDLAIHYDADIPTFHLFRIPSLFVSSTNCSTDFDPEHVFPSQAVQSYE</sequence>
<name>A0A3S5BBZ5_9PLAT</name>
<evidence type="ECO:0000313" key="1">
    <source>
        <dbReference type="EMBL" id="VEL42438.1"/>
    </source>
</evidence>
<gene>
    <name evidence="1" type="ORF">PXEA_LOCUS35878</name>
</gene>